<comment type="caution">
    <text evidence="3">The sequence shown here is derived from an EMBL/GenBank/DDBJ whole genome shotgun (WGS) entry which is preliminary data.</text>
</comment>
<evidence type="ECO:0000259" key="2">
    <source>
        <dbReference type="Pfam" id="PF13240"/>
    </source>
</evidence>
<keyword evidence="1" id="KW-0812">Transmembrane</keyword>
<sequence>MATCENCNAELQPQWKFCVRCGTKVAPGSATPAPVIPALAIPATVAPAPVVPAPVTPAPLIPAAIRPHELSDDVEPPARRSFDWHVLVGILVGVVGAAAIIYLIVALTNGGN</sequence>
<gene>
    <name evidence="3" type="ORF">IV501_11860</name>
</gene>
<accession>A0A934W3X1</accession>
<organism evidence="3 4">
    <name type="scientific">Lacisediminihabitans changchengi</name>
    <dbReference type="NCBI Taxonomy" id="2787634"/>
    <lineage>
        <taxon>Bacteria</taxon>
        <taxon>Bacillati</taxon>
        <taxon>Actinomycetota</taxon>
        <taxon>Actinomycetes</taxon>
        <taxon>Micrococcales</taxon>
        <taxon>Microbacteriaceae</taxon>
        <taxon>Lacisediminihabitans</taxon>
    </lineage>
</organism>
<dbReference type="RefSeq" id="WP_200556548.1">
    <property type="nucleotide sequence ID" value="NZ_JAEPES010000004.1"/>
</dbReference>
<evidence type="ECO:0000256" key="1">
    <source>
        <dbReference type="SAM" id="Phobius"/>
    </source>
</evidence>
<dbReference type="AlphaFoldDB" id="A0A934W3X1"/>
<feature type="domain" description="Zinc-ribbon" evidence="2">
    <location>
        <begin position="4"/>
        <end position="25"/>
    </location>
</feature>
<keyword evidence="1" id="KW-0472">Membrane</keyword>
<dbReference type="EMBL" id="JAEPES010000004">
    <property type="protein sequence ID" value="MBK4348331.1"/>
    <property type="molecule type" value="Genomic_DNA"/>
</dbReference>
<evidence type="ECO:0000313" key="4">
    <source>
        <dbReference type="Proteomes" id="UP000636458"/>
    </source>
</evidence>
<dbReference type="Pfam" id="PF13240">
    <property type="entry name" value="Zn_Ribbon_1"/>
    <property type="match status" value="1"/>
</dbReference>
<name>A0A934W3X1_9MICO</name>
<evidence type="ECO:0000313" key="3">
    <source>
        <dbReference type="EMBL" id="MBK4348331.1"/>
    </source>
</evidence>
<keyword evidence="4" id="KW-1185">Reference proteome</keyword>
<dbReference type="Proteomes" id="UP000636458">
    <property type="component" value="Unassembled WGS sequence"/>
</dbReference>
<proteinExistence type="predicted"/>
<reference evidence="3" key="1">
    <citation type="submission" date="2021-01" db="EMBL/GenBank/DDBJ databases">
        <title>Lacisediminihabitans sp. nov. strain G11-30, isolated from Antarctic Soil.</title>
        <authorList>
            <person name="Li J."/>
        </authorList>
    </citation>
    <scope>NUCLEOTIDE SEQUENCE</scope>
    <source>
        <strain evidence="3">G11-30</strain>
    </source>
</reference>
<dbReference type="InterPro" id="IPR026870">
    <property type="entry name" value="Zinc_ribbon_dom"/>
</dbReference>
<keyword evidence="1" id="KW-1133">Transmembrane helix</keyword>
<protein>
    <submittedName>
        <fullName evidence="3">Zinc ribbon domain-containing protein</fullName>
    </submittedName>
</protein>
<feature type="transmembrane region" description="Helical" evidence="1">
    <location>
        <begin position="86"/>
        <end position="107"/>
    </location>
</feature>